<dbReference type="Gene3D" id="3.30.70.1320">
    <property type="entry name" value="Multidrug efflux transporter AcrB pore domain like"/>
    <property type="match status" value="1"/>
</dbReference>
<evidence type="ECO:0000313" key="3">
    <source>
        <dbReference type="Proteomes" id="UP000292345"/>
    </source>
</evidence>
<evidence type="ECO:0000256" key="1">
    <source>
        <dbReference type="SAM" id="Phobius"/>
    </source>
</evidence>
<gene>
    <name evidence="2" type="ORF">C3B51_01655</name>
</gene>
<dbReference type="SUPFAM" id="SSF82866">
    <property type="entry name" value="Multidrug efflux transporter AcrB transmembrane domain"/>
    <property type="match status" value="2"/>
</dbReference>
<feature type="transmembrane region" description="Helical" evidence="1">
    <location>
        <begin position="386"/>
        <end position="410"/>
    </location>
</feature>
<reference evidence="2 3" key="1">
    <citation type="submission" date="2018-01" db="EMBL/GenBank/DDBJ databases">
        <title>Co-occurrence of chitin degradation, pigmentation and bioactivity in marine Pseudoalteromonas.</title>
        <authorList>
            <person name="Paulsen S."/>
            <person name="Gram L."/>
            <person name="Machado H."/>
        </authorList>
    </citation>
    <scope>NUCLEOTIDE SEQUENCE [LARGE SCALE GENOMIC DNA]</scope>
    <source>
        <strain evidence="2 3">S1946</strain>
    </source>
</reference>
<keyword evidence="1" id="KW-1133">Transmembrane helix</keyword>
<dbReference type="Gene3D" id="3.30.70.1440">
    <property type="entry name" value="Multidrug efflux transporter AcrB pore domain"/>
    <property type="match status" value="1"/>
</dbReference>
<sequence length="1025" mass="112225">MSVLEKNIRYPGVSVVICIIALLLGVVAMQQLPVKLLPDTSSASLKIETLWRSASPYEIEANILEKQEDVLRDIPGIEEMISTAYQGRGVIQLTFADALDKTELLVKVLSKLNNVKEFPLDATPPQVKSFSSAESLVFLFIRKLEGNTKPIDDYQTLVDLNIRSRLSGIPGVAGVQTFIGAQQEFQIVIDPLRAAYLGISLPDVARALRSHHDITSGTMDVGRKSYLLRLQASDSPEQIAQTVLEWRNGNPVRLNDIGEVRIARGKRGSFAIYNGEPAIGMRLTREAGANVLSTLAQVYNEIDQLNNGVLAQQQLKIEKSFDPSIFINRALTMVTSNIVIGIIMAMLVLFAFFRRWQPTLVVTISVPISIIVSFIVLAVFERTINVITLAGVAFASGMVMDAAIVVLESITRERERGAAISEACIAGTRKVWRALLASTLTTVAIFLPIAFTSDSDAQLFADLALTIAISVAVSLLVAAFIIPVICNRLYRFDSQDKIAAEPTSEDVALRALKTMTATRRRCLAWCFTLIACPVIFSASLLPDLDYLPPLRKDSVDTIMRFPSSAHLDLIEQEIVQEMATRLQPYLNGEQQPQLKNYFIAVSPGVMSMGTRVEDQSQVGQLKALIKDEITAGFPDTRAYSSQGSITGRFGGNRSFTIHVQADSLEQLNQGVKEIIPMLKSAIPGAVVRAKPALDANQPELRMHVNADRLSEIGWRYSDLQDVVKMLGDGLYIGEYFNSQERIDKIIKTAKPASPQALMQTPLSNTAGQPVYLGNLAQVEETQAPIRLRRVNRRRAISLTIVPPAQMALGVAVDQVTALVPQMREHLPMDAEILMGQTADKLNRSVENLVFLMCSAILLLFLIMAVMFSSVRDSLMVTLTLPLSTIGGVLMLNVLNLFTVQTLDLLTLIGFVILTGLVVNNAILLVAASRDFEQRGIALKEAVHLAIAQRIRPILISTMTSIFGMLPLLINPGTGAEIYRGLAAVVVGGMSLSLLFTLILIPCLLLLRSPSQSHTSGTEMEVKPYA</sequence>
<feature type="transmembrane region" description="Helical" evidence="1">
    <location>
        <begin position="981"/>
        <end position="1006"/>
    </location>
</feature>
<dbReference type="GO" id="GO:0042910">
    <property type="term" value="F:xenobiotic transmembrane transporter activity"/>
    <property type="evidence" value="ECO:0007669"/>
    <property type="project" value="TreeGrafter"/>
</dbReference>
<feature type="transmembrane region" description="Helical" evidence="1">
    <location>
        <begin position="12"/>
        <end position="32"/>
    </location>
</feature>
<evidence type="ECO:0000313" key="2">
    <source>
        <dbReference type="EMBL" id="RZM85119.1"/>
    </source>
</evidence>
<accession>A0A4Q7ENJ9</accession>
<dbReference type="PANTHER" id="PTHR32063:SF0">
    <property type="entry name" value="SWARMING MOTILITY PROTEIN SWRC"/>
    <property type="match status" value="1"/>
</dbReference>
<dbReference type="Proteomes" id="UP000292345">
    <property type="component" value="Unassembled WGS sequence"/>
</dbReference>
<dbReference type="GO" id="GO:0005886">
    <property type="term" value="C:plasma membrane"/>
    <property type="evidence" value="ECO:0007669"/>
    <property type="project" value="TreeGrafter"/>
</dbReference>
<dbReference type="SUPFAM" id="SSF82714">
    <property type="entry name" value="Multidrug efflux transporter AcrB TolC docking domain, DN and DC subdomains"/>
    <property type="match status" value="2"/>
</dbReference>
<dbReference type="InterPro" id="IPR027463">
    <property type="entry name" value="AcrB_DN_DC_subdom"/>
</dbReference>
<dbReference type="Gene3D" id="1.20.1640.10">
    <property type="entry name" value="Multidrug efflux transporter AcrB transmembrane domain"/>
    <property type="match status" value="2"/>
</dbReference>
<protein>
    <submittedName>
        <fullName evidence="2">AcrB/AcrD/AcrF family protein</fullName>
    </submittedName>
</protein>
<dbReference type="PRINTS" id="PR00702">
    <property type="entry name" value="ACRIFLAVINRP"/>
</dbReference>
<feature type="transmembrane region" description="Helical" evidence="1">
    <location>
        <begin position="904"/>
        <end position="928"/>
    </location>
</feature>
<feature type="transmembrane region" description="Helical" evidence="1">
    <location>
        <begin position="949"/>
        <end position="969"/>
    </location>
</feature>
<dbReference type="Gene3D" id="3.30.2090.10">
    <property type="entry name" value="Multidrug efflux transporter AcrB TolC docking domain, DN and DC subdomains"/>
    <property type="match status" value="2"/>
</dbReference>
<dbReference type="PANTHER" id="PTHR32063">
    <property type="match status" value="1"/>
</dbReference>
<dbReference type="SUPFAM" id="SSF82693">
    <property type="entry name" value="Multidrug efflux transporter AcrB pore domain, PN1, PN2, PC1 and PC2 subdomains"/>
    <property type="match status" value="2"/>
</dbReference>
<feature type="transmembrane region" description="Helical" evidence="1">
    <location>
        <begin position="522"/>
        <end position="541"/>
    </location>
</feature>
<proteinExistence type="predicted"/>
<feature type="transmembrane region" description="Helical" evidence="1">
    <location>
        <begin position="463"/>
        <end position="486"/>
    </location>
</feature>
<organism evidence="2 3">
    <name type="scientific">Pseudoalteromonas rubra</name>
    <dbReference type="NCBI Taxonomy" id="43658"/>
    <lineage>
        <taxon>Bacteria</taxon>
        <taxon>Pseudomonadati</taxon>
        <taxon>Pseudomonadota</taxon>
        <taxon>Gammaproteobacteria</taxon>
        <taxon>Alteromonadales</taxon>
        <taxon>Pseudoalteromonadaceae</taxon>
        <taxon>Pseudoalteromonas</taxon>
    </lineage>
</organism>
<feature type="transmembrane region" description="Helical" evidence="1">
    <location>
        <begin position="360"/>
        <end position="380"/>
    </location>
</feature>
<feature type="transmembrane region" description="Helical" evidence="1">
    <location>
        <begin position="431"/>
        <end position="451"/>
    </location>
</feature>
<name>A0A4Q7ENJ9_9GAMM</name>
<dbReference type="EMBL" id="PPUZ01000003">
    <property type="protein sequence ID" value="RZM85119.1"/>
    <property type="molecule type" value="Genomic_DNA"/>
</dbReference>
<dbReference type="Pfam" id="PF00873">
    <property type="entry name" value="ACR_tran"/>
    <property type="match status" value="1"/>
</dbReference>
<dbReference type="AlphaFoldDB" id="A0A4Q7ENJ9"/>
<feature type="transmembrane region" description="Helical" evidence="1">
    <location>
        <begin position="848"/>
        <end position="867"/>
    </location>
</feature>
<keyword evidence="1" id="KW-0472">Membrane</keyword>
<dbReference type="RefSeq" id="WP_130243939.1">
    <property type="nucleotide sequence ID" value="NZ_PPUZ01000003.1"/>
</dbReference>
<dbReference type="InterPro" id="IPR001036">
    <property type="entry name" value="Acrflvin-R"/>
</dbReference>
<feature type="transmembrane region" description="Helical" evidence="1">
    <location>
        <begin position="330"/>
        <end position="353"/>
    </location>
</feature>
<keyword evidence="1" id="KW-0812">Transmembrane</keyword>
<feature type="transmembrane region" description="Helical" evidence="1">
    <location>
        <begin position="874"/>
        <end position="898"/>
    </location>
</feature>
<comment type="caution">
    <text evidence="2">The sequence shown here is derived from an EMBL/GenBank/DDBJ whole genome shotgun (WGS) entry which is preliminary data.</text>
</comment>
<dbReference type="Gene3D" id="3.30.70.1430">
    <property type="entry name" value="Multidrug efflux transporter AcrB pore domain"/>
    <property type="match status" value="2"/>
</dbReference>